<dbReference type="EMBL" id="PIPS01000001">
    <property type="protein sequence ID" value="RUO45159.1"/>
    <property type="molecule type" value="Genomic_DNA"/>
</dbReference>
<proteinExistence type="predicted"/>
<evidence type="ECO:0000313" key="3">
    <source>
        <dbReference type="Proteomes" id="UP000286680"/>
    </source>
</evidence>
<protein>
    <submittedName>
        <fullName evidence="2">Uncharacterized protein</fullName>
    </submittedName>
</protein>
<keyword evidence="1" id="KW-0732">Signal</keyword>
<comment type="caution">
    <text evidence="2">The sequence shown here is derived from an EMBL/GenBank/DDBJ whole genome shotgun (WGS) entry which is preliminary data.</text>
</comment>
<organism evidence="2 3">
    <name type="scientific">Idiomarina aquatica</name>
    <dbReference type="NCBI Taxonomy" id="1327752"/>
    <lineage>
        <taxon>Bacteria</taxon>
        <taxon>Pseudomonadati</taxon>
        <taxon>Pseudomonadota</taxon>
        <taxon>Gammaproteobacteria</taxon>
        <taxon>Alteromonadales</taxon>
        <taxon>Idiomarinaceae</taxon>
        <taxon>Idiomarina</taxon>
    </lineage>
</organism>
<feature type="chain" id="PRO_5041698535" evidence="1">
    <location>
        <begin position="24"/>
        <end position="119"/>
    </location>
</feature>
<dbReference type="AlphaFoldDB" id="A0AA94EGZ2"/>
<sequence>MKKLITLAALVGITMGTSLVASAEIVRLPPSNITAVLIDKENFGGCMAQVDIDVSETAPACGGSYITFDCDGDFQDPTIGSRFLEMAQVAYVTGKGMRFSVDTNLQHNGFCVATRADLK</sequence>
<evidence type="ECO:0000313" key="2">
    <source>
        <dbReference type="EMBL" id="RUO45159.1"/>
    </source>
</evidence>
<dbReference type="RefSeq" id="WP_126819539.1">
    <property type="nucleotide sequence ID" value="NZ_PIPS01000001.1"/>
</dbReference>
<feature type="signal peptide" evidence="1">
    <location>
        <begin position="1"/>
        <end position="23"/>
    </location>
</feature>
<name>A0AA94EGZ2_9GAMM</name>
<reference evidence="3" key="1">
    <citation type="journal article" date="2018" name="Front. Microbiol.">
        <title>Genome-Based Analysis Reveals the Taxonomy and Diversity of the Family Idiomarinaceae.</title>
        <authorList>
            <person name="Liu Y."/>
            <person name="Lai Q."/>
            <person name="Shao Z."/>
        </authorList>
    </citation>
    <scope>NUCLEOTIDE SEQUENCE [LARGE SCALE GENOMIC DNA]</scope>
    <source>
        <strain evidence="3">SN-14</strain>
    </source>
</reference>
<dbReference type="Proteomes" id="UP000286680">
    <property type="component" value="Unassembled WGS sequence"/>
</dbReference>
<keyword evidence="3" id="KW-1185">Reference proteome</keyword>
<accession>A0AA94EGZ2</accession>
<gene>
    <name evidence="2" type="ORF">CWE23_03825</name>
</gene>
<evidence type="ECO:0000256" key="1">
    <source>
        <dbReference type="SAM" id="SignalP"/>
    </source>
</evidence>